<evidence type="ECO:0000259" key="8">
    <source>
        <dbReference type="PROSITE" id="PS51007"/>
    </source>
</evidence>
<keyword evidence="4" id="KW-0249">Electron transport</keyword>
<keyword evidence="7" id="KW-0472">Membrane</keyword>
<evidence type="ECO:0000313" key="9">
    <source>
        <dbReference type="EMBL" id="EYC49681.1"/>
    </source>
</evidence>
<reference evidence="9 10" key="1">
    <citation type="submission" date="2014-02" db="EMBL/GenBank/DDBJ databases">
        <title>Draft Genome of Hylemonella gracilis isolated from the Niagara River.</title>
        <authorList>
            <person name="Pawlowski D.R."/>
            <person name="Koudelka G.B."/>
        </authorList>
    </citation>
    <scope>NUCLEOTIDE SEQUENCE [LARGE SCALE GENOMIC DNA]</scope>
    <source>
        <strain evidence="9 10">Niagara R</strain>
    </source>
</reference>
<dbReference type="InterPro" id="IPR036909">
    <property type="entry name" value="Cyt_c-like_dom_sf"/>
</dbReference>
<dbReference type="Gene3D" id="1.10.760.10">
    <property type="entry name" value="Cytochrome c-like domain"/>
    <property type="match status" value="1"/>
</dbReference>
<evidence type="ECO:0000256" key="6">
    <source>
        <dbReference type="PROSITE-ProRule" id="PRU00433"/>
    </source>
</evidence>
<dbReference type="InterPro" id="IPR002323">
    <property type="entry name" value="Cyt_CIE"/>
</dbReference>
<dbReference type="GO" id="GO:0020037">
    <property type="term" value="F:heme binding"/>
    <property type="evidence" value="ECO:0007669"/>
    <property type="project" value="InterPro"/>
</dbReference>
<evidence type="ECO:0000256" key="2">
    <source>
        <dbReference type="ARBA" id="ARBA00022617"/>
    </source>
</evidence>
<keyword evidence="2 6" id="KW-0349">Heme</keyword>
<evidence type="ECO:0000256" key="3">
    <source>
        <dbReference type="ARBA" id="ARBA00022723"/>
    </source>
</evidence>
<evidence type="ECO:0000313" key="10">
    <source>
        <dbReference type="Proteomes" id="UP000023268"/>
    </source>
</evidence>
<evidence type="ECO:0000256" key="4">
    <source>
        <dbReference type="ARBA" id="ARBA00022982"/>
    </source>
</evidence>
<dbReference type="PANTHER" id="PTHR40942:SF4">
    <property type="entry name" value="CYTOCHROME C5"/>
    <property type="match status" value="1"/>
</dbReference>
<dbReference type="RefSeq" id="WP_035603576.1">
    <property type="nucleotide sequence ID" value="NZ_JEMG01000001.1"/>
</dbReference>
<evidence type="ECO:0000256" key="1">
    <source>
        <dbReference type="ARBA" id="ARBA00022448"/>
    </source>
</evidence>
<keyword evidence="1" id="KW-0813">Transport</keyword>
<accession>A0A016XCX8</accession>
<sequence>MSAQQHEEAHTGPIKTPGQVMWVSIAAFVLPVFIIIGLVFFVVADKKPAAGATNMERAVTERLQKVGTVEIRDANRPLKSGEAVYQAQCVACHGAGLAGAPKFGDAGAWAARIKTGFDSLVNSALKGKGAMAAQGGGEHNDTEIARAVAYLANAAGGKFTEPAAPAAAK</sequence>
<gene>
    <name evidence="9" type="ORF">AZ34_00460</name>
</gene>
<feature type="transmembrane region" description="Helical" evidence="7">
    <location>
        <begin position="20"/>
        <end position="44"/>
    </location>
</feature>
<dbReference type="SUPFAM" id="SSF46626">
    <property type="entry name" value="Cytochrome c"/>
    <property type="match status" value="1"/>
</dbReference>
<protein>
    <submittedName>
        <fullName evidence="9">Cytochrome C</fullName>
    </submittedName>
</protein>
<dbReference type="Pfam" id="PF13442">
    <property type="entry name" value="Cytochrome_CBB3"/>
    <property type="match status" value="1"/>
</dbReference>
<dbReference type="GO" id="GO:0009055">
    <property type="term" value="F:electron transfer activity"/>
    <property type="evidence" value="ECO:0007669"/>
    <property type="project" value="InterPro"/>
</dbReference>
<dbReference type="EMBL" id="JEMG01000001">
    <property type="protein sequence ID" value="EYC49681.1"/>
    <property type="molecule type" value="Genomic_DNA"/>
</dbReference>
<dbReference type="PROSITE" id="PS51007">
    <property type="entry name" value="CYTC"/>
    <property type="match status" value="1"/>
</dbReference>
<feature type="domain" description="Cytochrome c" evidence="8">
    <location>
        <begin position="76"/>
        <end position="155"/>
    </location>
</feature>
<dbReference type="AlphaFoldDB" id="A0A016XCX8"/>
<comment type="caution">
    <text evidence="9">The sequence shown here is derived from an EMBL/GenBank/DDBJ whole genome shotgun (WGS) entry which is preliminary data.</text>
</comment>
<keyword evidence="7" id="KW-0812">Transmembrane</keyword>
<dbReference type="GO" id="GO:0005506">
    <property type="term" value="F:iron ion binding"/>
    <property type="evidence" value="ECO:0007669"/>
    <property type="project" value="InterPro"/>
</dbReference>
<keyword evidence="3 6" id="KW-0479">Metal-binding</keyword>
<evidence type="ECO:0000256" key="5">
    <source>
        <dbReference type="ARBA" id="ARBA00023004"/>
    </source>
</evidence>
<name>A0A016XCX8_9BURK</name>
<dbReference type="OrthoDB" id="9814708at2"/>
<dbReference type="PANTHER" id="PTHR40942">
    <property type="match status" value="1"/>
</dbReference>
<dbReference type="eggNOG" id="COG3245">
    <property type="taxonomic scope" value="Bacteria"/>
</dbReference>
<proteinExistence type="predicted"/>
<keyword evidence="7" id="KW-1133">Transmembrane helix</keyword>
<organism evidence="9 10">
    <name type="scientific">Hylemonella gracilis str. Niagara R</name>
    <dbReference type="NCBI Taxonomy" id="1458275"/>
    <lineage>
        <taxon>Bacteria</taxon>
        <taxon>Pseudomonadati</taxon>
        <taxon>Pseudomonadota</taxon>
        <taxon>Betaproteobacteria</taxon>
        <taxon>Burkholderiales</taxon>
        <taxon>Comamonadaceae</taxon>
        <taxon>Hylemonella</taxon>
    </lineage>
</organism>
<dbReference type="Proteomes" id="UP000023268">
    <property type="component" value="Unassembled WGS sequence"/>
</dbReference>
<dbReference type="STRING" id="1458275.AZ34_00460"/>
<evidence type="ECO:0000256" key="7">
    <source>
        <dbReference type="SAM" id="Phobius"/>
    </source>
</evidence>
<dbReference type="InterPro" id="IPR009056">
    <property type="entry name" value="Cyt_c-like_dom"/>
</dbReference>
<dbReference type="PRINTS" id="PR00607">
    <property type="entry name" value="CYTCHROMECIE"/>
</dbReference>
<keyword evidence="5 6" id="KW-0408">Iron</keyword>